<dbReference type="InterPro" id="IPR042104">
    <property type="entry name" value="PKS_dehydratase_sf"/>
</dbReference>
<dbReference type="PROSITE" id="PS52019">
    <property type="entry name" value="PKS_MFAS_DH"/>
    <property type="match status" value="1"/>
</dbReference>
<dbReference type="CDD" id="cd08956">
    <property type="entry name" value="KR_3_FAS_SDR_x"/>
    <property type="match status" value="1"/>
</dbReference>
<evidence type="ECO:0000256" key="5">
    <source>
        <dbReference type="ARBA" id="ARBA00022679"/>
    </source>
</evidence>
<dbReference type="InterPro" id="IPR049552">
    <property type="entry name" value="PKS_DH_N"/>
</dbReference>
<dbReference type="InterPro" id="IPR014043">
    <property type="entry name" value="Acyl_transferase_dom"/>
</dbReference>
<dbReference type="Pfam" id="PF14765">
    <property type="entry name" value="PS-DH"/>
    <property type="match status" value="1"/>
</dbReference>
<evidence type="ECO:0000256" key="7">
    <source>
        <dbReference type="ARBA" id="ARBA00023268"/>
    </source>
</evidence>
<dbReference type="SUPFAM" id="SSF55048">
    <property type="entry name" value="Probable ACP-binding domain of malonyl-CoA ACP transacylase"/>
    <property type="match status" value="2"/>
</dbReference>
<dbReference type="InterPro" id="IPR013968">
    <property type="entry name" value="PKS_KR"/>
</dbReference>
<dbReference type="InterPro" id="IPR036736">
    <property type="entry name" value="ACP-like_sf"/>
</dbReference>
<dbReference type="Pfam" id="PF00109">
    <property type="entry name" value="ketoacyl-synt"/>
    <property type="match status" value="2"/>
</dbReference>
<dbReference type="Gene3D" id="3.10.129.110">
    <property type="entry name" value="Polyketide synthase dehydratase"/>
    <property type="match status" value="1"/>
</dbReference>
<dbReference type="PROSITE" id="PS00012">
    <property type="entry name" value="PHOSPHOPANTETHEINE"/>
    <property type="match status" value="1"/>
</dbReference>
<feature type="domain" description="Ketosynthase family 3 (KS3)" evidence="11">
    <location>
        <begin position="1695"/>
        <end position="2121"/>
    </location>
</feature>
<dbReference type="InterPro" id="IPR016035">
    <property type="entry name" value="Acyl_Trfase/lysoPLipase"/>
</dbReference>
<proteinExistence type="predicted"/>
<dbReference type="SUPFAM" id="SSF51735">
    <property type="entry name" value="NAD(P)-binding Rossmann-fold domains"/>
    <property type="match status" value="3"/>
</dbReference>
<dbReference type="InterPro" id="IPR009081">
    <property type="entry name" value="PP-bd_ACP"/>
</dbReference>
<keyword evidence="14" id="KW-1185">Reference proteome</keyword>
<dbReference type="Pfam" id="PF00550">
    <property type="entry name" value="PP-binding"/>
    <property type="match status" value="2"/>
</dbReference>
<evidence type="ECO:0000313" key="14">
    <source>
        <dbReference type="Proteomes" id="UP000741013"/>
    </source>
</evidence>
<dbReference type="InterPro" id="IPR016039">
    <property type="entry name" value="Thiolase-like"/>
</dbReference>
<dbReference type="SMART" id="SM00825">
    <property type="entry name" value="PKS_KS"/>
    <property type="match status" value="2"/>
</dbReference>
<dbReference type="SMART" id="SM00822">
    <property type="entry name" value="PKS_KR"/>
    <property type="match status" value="1"/>
</dbReference>
<evidence type="ECO:0000256" key="6">
    <source>
        <dbReference type="ARBA" id="ARBA00023194"/>
    </source>
</evidence>
<evidence type="ECO:0000259" key="11">
    <source>
        <dbReference type="PROSITE" id="PS52004"/>
    </source>
</evidence>
<dbReference type="Gene3D" id="1.10.1200.10">
    <property type="entry name" value="ACP-like"/>
    <property type="match status" value="2"/>
</dbReference>
<dbReference type="InterPro" id="IPR001227">
    <property type="entry name" value="Ac_transferase_dom_sf"/>
</dbReference>
<keyword evidence="6" id="KW-0045">Antibiotic biosynthesis</keyword>
<dbReference type="Gene3D" id="3.30.70.3290">
    <property type="match status" value="2"/>
</dbReference>
<dbReference type="Gene3D" id="3.40.50.720">
    <property type="entry name" value="NAD(P)-binding Rossmann-like Domain"/>
    <property type="match status" value="2"/>
</dbReference>
<feature type="region of interest" description="C-terminal hotdog fold" evidence="9">
    <location>
        <begin position="1042"/>
        <end position="1179"/>
    </location>
</feature>
<dbReference type="InterPro" id="IPR032821">
    <property type="entry name" value="PKS_assoc"/>
</dbReference>
<evidence type="ECO:0000259" key="12">
    <source>
        <dbReference type="PROSITE" id="PS52019"/>
    </source>
</evidence>
<evidence type="ECO:0000256" key="3">
    <source>
        <dbReference type="ARBA" id="ARBA00022450"/>
    </source>
</evidence>
<dbReference type="InterPro" id="IPR014031">
    <property type="entry name" value="Ketoacyl_synth_C"/>
</dbReference>
<dbReference type="SMART" id="SM01294">
    <property type="entry name" value="PKS_PP_betabranch"/>
    <property type="match status" value="1"/>
</dbReference>
<dbReference type="SUPFAM" id="SSF53901">
    <property type="entry name" value="Thiolase-like"/>
    <property type="match status" value="2"/>
</dbReference>
<dbReference type="InterPro" id="IPR014030">
    <property type="entry name" value="Ketoacyl_synth_N"/>
</dbReference>
<dbReference type="Pfam" id="PF02801">
    <property type="entry name" value="Ketoacyl-synt_C"/>
    <property type="match status" value="2"/>
</dbReference>
<dbReference type="InterPro" id="IPR016036">
    <property type="entry name" value="Malonyl_transacylase_ACP-bd"/>
</dbReference>
<dbReference type="PANTHER" id="PTHR43775:SF51">
    <property type="entry name" value="INACTIVE PHENOLPHTHIOCEROL SYNTHESIS POLYKETIDE SYNTHASE TYPE I PKS1-RELATED"/>
    <property type="match status" value="1"/>
</dbReference>
<keyword evidence="7" id="KW-0511">Multifunctional enzyme</keyword>
<organism evidence="13 14">
    <name type="scientific">Amycolatopsis magusensis</name>
    <dbReference type="NCBI Taxonomy" id="882444"/>
    <lineage>
        <taxon>Bacteria</taxon>
        <taxon>Bacillati</taxon>
        <taxon>Actinomycetota</taxon>
        <taxon>Actinomycetes</taxon>
        <taxon>Pseudonocardiales</taxon>
        <taxon>Pseudonocardiaceae</taxon>
        <taxon>Amycolatopsis</taxon>
    </lineage>
</organism>
<dbReference type="SMART" id="SM00827">
    <property type="entry name" value="PKS_AT"/>
    <property type="match status" value="2"/>
</dbReference>
<dbReference type="Pfam" id="PF08659">
    <property type="entry name" value="KR"/>
    <property type="match status" value="1"/>
</dbReference>
<evidence type="ECO:0000256" key="8">
    <source>
        <dbReference type="ARBA" id="ARBA00023315"/>
    </source>
</evidence>
<dbReference type="InterPro" id="IPR020807">
    <property type="entry name" value="PKS_DH"/>
</dbReference>
<dbReference type="InterPro" id="IPR006162">
    <property type="entry name" value="Ppantetheine_attach_site"/>
</dbReference>
<dbReference type="SUPFAM" id="SSF47336">
    <property type="entry name" value="ACP-like"/>
    <property type="match status" value="2"/>
</dbReference>
<dbReference type="CDD" id="cd00833">
    <property type="entry name" value="PKS"/>
    <property type="match status" value="2"/>
</dbReference>
<keyword evidence="4" id="KW-0597">Phosphoprotein</keyword>
<dbReference type="InterPro" id="IPR015083">
    <property type="entry name" value="NorB/c/GfsB-D-like_docking"/>
</dbReference>
<feature type="domain" description="Carrier" evidence="10">
    <location>
        <begin position="1603"/>
        <end position="1678"/>
    </location>
</feature>
<dbReference type="InterPro" id="IPR020841">
    <property type="entry name" value="PKS_Beta-ketoAc_synthase_dom"/>
</dbReference>
<accession>A0ABS4PNJ5</accession>
<dbReference type="Pfam" id="PF00698">
    <property type="entry name" value="Acyl_transf_1"/>
    <property type="match status" value="2"/>
</dbReference>
<evidence type="ECO:0000313" key="13">
    <source>
        <dbReference type="EMBL" id="MBP2180428.1"/>
    </source>
</evidence>
<dbReference type="InterPro" id="IPR049900">
    <property type="entry name" value="PKS_mFAS_DH"/>
</dbReference>
<dbReference type="Proteomes" id="UP000741013">
    <property type="component" value="Unassembled WGS sequence"/>
</dbReference>
<dbReference type="PROSITE" id="PS52004">
    <property type="entry name" value="KS3_2"/>
    <property type="match status" value="2"/>
</dbReference>
<dbReference type="Gene3D" id="3.40.366.10">
    <property type="entry name" value="Malonyl-Coenzyme A Acyl Carrier Protein, domain 2"/>
    <property type="match status" value="2"/>
</dbReference>
<protein>
    <submittedName>
        <fullName evidence="13">Polyketide synthase 12</fullName>
    </submittedName>
</protein>
<dbReference type="Pfam" id="PF08990">
    <property type="entry name" value="Docking"/>
    <property type="match status" value="1"/>
</dbReference>
<dbReference type="PROSITE" id="PS00606">
    <property type="entry name" value="KS3_1"/>
    <property type="match status" value="2"/>
</dbReference>
<evidence type="ECO:0000256" key="4">
    <source>
        <dbReference type="ARBA" id="ARBA00022553"/>
    </source>
</evidence>
<dbReference type="InterPro" id="IPR018201">
    <property type="entry name" value="Ketoacyl_synth_AS"/>
</dbReference>
<dbReference type="Gene3D" id="3.40.47.10">
    <property type="match status" value="2"/>
</dbReference>
<dbReference type="InterPro" id="IPR057326">
    <property type="entry name" value="KR_dom"/>
</dbReference>
<comment type="pathway">
    <text evidence="2">Antibiotic biosynthesis.</text>
</comment>
<feature type="active site" description="Proton acceptor; for dehydratase activity" evidence="9">
    <location>
        <position position="942"/>
    </location>
</feature>
<dbReference type="InterPro" id="IPR020806">
    <property type="entry name" value="PKS_PP-bd"/>
</dbReference>
<evidence type="ECO:0000256" key="9">
    <source>
        <dbReference type="PROSITE-ProRule" id="PRU01363"/>
    </source>
</evidence>
<dbReference type="InterPro" id="IPR049551">
    <property type="entry name" value="PKS_DH_C"/>
</dbReference>
<name>A0ABS4PNJ5_9PSEU</name>
<dbReference type="EMBL" id="JAGGMS010000001">
    <property type="protein sequence ID" value="MBP2180428.1"/>
    <property type="molecule type" value="Genomic_DNA"/>
</dbReference>
<dbReference type="PANTHER" id="PTHR43775">
    <property type="entry name" value="FATTY ACID SYNTHASE"/>
    <property type="match status" value="1"/>
</dbReference>
<dbReference type="SMART" id="SM00826">
    <property type="entry name" value="PKS_DH"/>
    <property type="match status" value="1"/>
</dbReference>
<sequence length="2836" mass="297993">MTNEDRLRDYLRRVTAELYHARQELAGRPAADRDDPIAVVGLGCRYPGGVGSPEQLWDLLVSDSDAISEFPADRGWDIERLYHPEPGNPGTTYTKQGGFLTGAADFDAAFFSMSPKEALGTDPQQRLFLETSWEALERATIAPDSLKGSRTGVFAGVMYHDYAGSSGAGSVVSGRVAYQLGLEGPALTVDTACSSSLVTLHLAADSLRRGECELALAGGVTVMATPATFVEFSRQRGLAPDGRCKSFAEAADGTGWSEGVGVLVLERLSAARRNGHPVLAIVRGSAVNSDGASNGLTAPNGPSQQRVIGDALRDAGLQFGDVDAVEAHGTGTKLGDPIEAQALLATYGRERDEPLWLGSIKSNFGHTQAAAGAAGLIKMILALRAGTLPRTLHVDSPTAHVDWSRGGVRLLTEATPWPSTGRVRRAAVSGFGVSGTNAHVILEQAPEEAAPEPVEPGPGPIPWVLSAKTREALRAQAARLFTQVSATEMLLPAEVAHGLVATRAVHGQRAVVLAEDRDGFLRGLRELADDAPSAQVVEGVAGPPGKVAFVFPGQGSQWPGMALELVEASPVFAARMAECEQALKPFVDWSLLGVLRGEQGAPGLDRADVVQPALFAVMVSLAALWQAGGVRPDAVLGHSQGEIAAACVAGALSLEDAARVVALRSQALGVIAGRGGMASVSLPVAQVNARIARWPGLSVAAENGPASVVVSGENAALDELIAECEAEEIRAKRVDVNYASHSADVEALHDQLLDVLGPISPKTADIPFYSTVDSAWLDTSVMTAEYWYRNLRQTVEFASAVGALLDQGFSAFVEASPHPVLVAGMRETADAAEIDACFAGSLRRDEGDLTRFRTSMAELFTGGGALDWTPTVPATRRVQLPTYPFQHQRFWASAEDTGAGAEAFGLEDTGHALLGAVVETATGATVLTGRLSLRTHPWLVDHVVAGKVLVPGTAVAELAVRAGDEVGCPVVEDLVFEAPIAVPERGEVRVRVTAAAPDADGRRMVEVHSRAQGEWVRNAAGVLAENDATADPSIPEWPPADATPHDVADLYTRLATSGLDYGASFCGLKQVWVRDQEVYAEVGLPEGTETGGFALHPALLDAALHPLALGIFHPADGQLWLPFSWSGLRVHAEGATALRVRLTAAGPNTVRVEATDPAGAPVCSADGLAVRAFAPIEAGMDALFGVDLVPVSASDRAWTVGTELPEQVDGEFVLVNCPPTHDPHEAAHHALALIQEFLAADRFAAAKLVLVTHGGLAHAAVHGLVRSAQTEHPGRFMLVDGEVDGQKIPLTENESELVFREGEFLAPRLVRKKPAKADRGSWGEETVLVTGATGTLGGLVARHLVAEHGVKHLLLTSRRGADAPGAAELVGELRELGAEVTLAACDVADRDALAELLATVPAGRPLSGVVHAAGVLDDGLITSLTPERLDLLLRAKADSALHLHELVGEVRMFVLFSSAAGVFGGLGQGNYAAANAVLDELARQRRAAGLPAVSLAWGLWEQRSELTEQVDGTMARTGFGELSTSEALALFDEALTTDEAVLVPVRLELDALRAQARQGGALVPPLLRGLVRVTTRRTAEGDTAHGSELARKIAGQSEEDGVRLLRDLVSAQVAVVLGYDGAASVPQDRAFSDLGFGSVTAVELRNRLSAATGLRLPATLAFDYPTVTALATHLRSRLTGAAEVTTSRAPARVDDDQIAIVAMSCRYPGGVDSAEDLWRLLEEGRDAISEFPADRGWDLDRLYDPDPANPGTSYARHGGFVDAVGEFDPAFFGISPREALSMDPQQRLLLETSWEAFERAGIAPGTLRGSRTGVFAGVMYNDYSQLLDAVPADQEGFFGTGNSASLVSGRVAYALGLQGPALTVDTACSSSLLSIHLAAQALRGGECELALAGGVTVLSTPAVFVDFSRQRGLAADGRCKAFSASADGTAMGEGAGLVLLERLSDARRNGHPVLAILRGSAVNSDGASNGLTAPNGPAQQRVIRQALASAGLSAAEVDVVEAHGTGTELGDPIEAQALLATYGQDRPEDRPLLLGSVKSNLGHTQAAAGVAGVIKAVLALRAGTVPRTLHADEPSPHVDWSAGHVRLVTEATAWPETGRPRRAGVSSFGISGTNAHVVLEQASDQHLSSPDQLLPAKASGGFVGVSGRDEGAVERQVRALADVLREREDVGPAELGHAVGTTREAFRHRAAIIAESREEWLEAAADKKRWITGTADGGRVAALFTGQGSQRVGMGMQLHATYPAYAKAFDEVCAELDQHLPNPTAEVIQSAELDQTGYTQPALFAVEVALFRLFESWGVRPDFVAGHSVGELAAAHVAGVFDLADAAKLVAARGRLMQELPTGGAMVSVRAAEADVLPLLAGREQEVALAAVNGPASVVLSGDEAAVLEIAEALAADGHKTTRLKVSHAFHSPRMHAMLDAFGELVKTLELRPPHLPLISTVTGEAATELTTPDYWIRQAAAPVRFGDAVATLRENGVTGWLELGPDGVLSAMVAESGPKPAMLAPALRRERDEVRTVTEALATAYVHGAEVDWNAVYPWLAGQRLDLPTYPFQRTRYWPERTPARPDTDLETLIGTLGLDAEDTVGELLARLRQDDWQPIPDPDATLSGQWLVVVPEGDHDALLGTLARQGAQLRVVVHDPAESRVRLAQKLAGPADGVLNLLLPAEASALVGALGDAGVGAPVWAVGVSPADGGNRVELPAEPDAKARARLCAVLAEPGGHREFRIRPDGIYARGTSTQEPSVREKLDDLEGAELGDVLATGVRNLVASVLGYGSGEEIDVEADLMDLGLSSLAAVELRNHLTELTGLDLPADLLYECPTPAALTERLAAELAG</sequence>
<dbReference type="InterPro" id="IPR036291">
    <property type="entry name" value="NAD(P)-bd_dom_sf"/>
</dbReference>
<feature type="domain" description="Carrier" evidence="10">
    <location>
        <begin position="2759"/>
        <end position="2834"/>
    </location>
</feature>
<dbReference type="Pfam" id="PF21089">
    <property type="entry name" value="PKS_DH_N"/>
    <property type="match status" value="1"/>
</dbReference>
<evidence type="ECO:0000256" key="1">
    <source>
        <dbReference type="ARBA" id="ARBA00001957"/>
    </source>
</evidence>
<gene>
    <name evidence="13" type="ORF">JOM49_001954</name>
</gene>
<comment type="cofactor">
    <cofactor evidence="1">
        <name>pantetheine 4'-phosphate</name>
        <dbReference type="ChEBI" id="CHEBI:47942"/>
    </cofactor>
</comment>
<evidence type="ECO:0000256" key="2">
    <source>
        <dbReference type="ARBA" id="ARBA00004792"/>
    </source>
</evidence>
<dbReference type="InterPro" id="IPR050091">
    <property type="entry name" value="PKS_NRPS_Biosynth_Enz"/>
</dbReference>
<comment type="caution">
    <text evidence="13">The sequence shown here is derived from an EMBL/GenBank/DDBJ whole genome shotgun (WGS) entry which is preliminary data.</text>
</comment>
<evidence type="ECO:0000259" key="10">
    <source>
        <dbReference type="PROSITE" id="PS50075"/>
    </source>
</evidence>
<feature type="region of interest" description="N-terminal hotdog fold" evidence="9">
    <location>
        <begin position="911"/>
        <end position="1030"/>
    </location>
</feature>
<feature type="domain" description="PKS/mFAS DH" evidence="12">
    <location>
        <begin position="911"/>
        <end position="1179"/>
    </location>
</feature>
<dbReference type="Pfam" id="PF16197">
    <property type="entry name" value="KAsynt_C_assoc"/>
    <property type="match status" value="2"/>
</dbReference>
<dbReference type="SMART" id="SM00823">
    <property type="entry name" value="PKS_PP"/>
    <property type="match status" value="2"/>
</dbReference>
<dbReference type="PROSITE" id="PS50075">
    <property type="entry name" value="CARRIER"/>
    <property type="match status" value="2"/>
</dbReference>
<keyword evidence="8" id="KW-0012">Acyltransferase</keyword>
<reference evidence="13 14" key="1">
    <citation type="submission" date="2021-03" db="EMBL/GenBank/DDBJ databases">
        <title>Sequencing the genomes of 1000 actinobacteria strains.</title>
        <authorList>
            <person name="Klenk H.-P."/>
        </authorList>
    </citation>
    <scope>NUCLEOTIDE SEQUENCE [LARGE SCALE GENOMIC DNA]</scope>
    <source>
        <strain evidence="13 14">DSM 45510</strain>
    </source>
</reference>
<keyword evidence="3" id="KW-0596">Phosphopantetheine</keyword>
<feature type="domain" description="Ketosynthase family 3 (KS3)" evidence="11">
    <location>
        <begin position="34"/>
        <end position="444"/>
    </location>
</feature>
<dbReference type="SUPFAM" id="SSF52151">
    <property type="entry name" value="FabD/lysophospholipase-like"/>
    <property type="match status" value="2"/>
</dbReference>
<feature type="active site" description="Proton donor; for dehydratase activity" evidence="9">
    <location>
        <position position="1101"/>
    </location>
</feature>
<keyword evidence="5" id="KW-0808">Transferase</keyword>